<dbReference type="RefSeq" id="WP_096353242.1">
    <property type="nucleotide sequence ID" value="NZ_AP017313.1"/>
</dbReference>
<organism evidence="1 2">
    <name type="scientific">Mucilaginibacter gotjawali</name>
    <dbReference type="NCBI Taxonomy" id="1550579"/>
    <lineage>
        <taxon>Bacteria</taxon>
        <taxon>Pseudomonadati</taxon>
        <taxon>Bacteroidota</taxon>
        <taxon>Sphingobacteriia</taxon>
        <taxon>Sphingobacteriales</taxon>
        <taxon>Sphingobacteriaceae</taxon>
        <taxon>Mucilaginibacter</taxon>
    </lineage>
</organism>
<protein>
    <submittedName>
        <fullName evidence="1">Uncharacterized protein</fullName>
    </submittedName>
</protein>
<keyword evidence="2" id="KW-1185">Reference proteome</keyword>
<dbReference type="Pfam" id="PF13031">
    <property type="entry name" value="DUF3892"/>
    <property type="match status" value="1"/>
</dbReference>
<accession>A0A110B3V4</accession>
<sequence>MAVRITSIKKEKGPHENPYLAIRFFAWENEQINVPGITDRAGIYDWIKDNRGEAYIKDKNGVKRYLLAAVSPLGNKYVKTVADESEPDQLLELPESA</sequence>
<proteinExistence type="predicted"/>
<evidence type="ECO:0000313" key="2">
    <source>
        <dbReference type="Proteomes" id="UP000218263"/>
    </source>
</evidence>
<gene>
    <name evidence="1" type="ORF">MgSA37_03254</name>
</gene>
<dbReference type="OrthoDB" id="826539at2"/>
<dbReference type="AlphaFoldDB" id="A0A110B3V4"/>
<dbReference type="InterPro" id="IPR024997">
    <property type="entry name" value="DUF3892"/>
</dbReference>
<dbReference type="EMBL" id="AP017313">
    <property type="protein sequence ID" value="BAU55073.1"/>
    <property type="molecule type" value="Genomic_DNA"/>
</dbReference>
<dbReference type="Proteomes" id="UP000218263">
    <property type="component" value="Chromosome"/>
</dbReference>
<reference evidence="1 2" key="1">
    <citation type="submission" date="2015-12" db="EMBL/GenBank/DDBJ databases">
        <title>Genome sequence of Mucilaginibacter gotjawali.</title>
        <authorList>
            <person name="Lee J.S."/>
            <person name="Lee K.C."/>
            <person name="Kim K.K."/>
            <person name="Lee B.W."/>
        </authorList>
    </citation>
    <scope>NUCLEOTIDE SEQUENCE [LARGE SCALE GENOMIC DNA]</scope>
    <source>
        <strain evidence="1 2">SA3-7</strain>
    </source>
</reference>
<evidence type="ECO:0000313" key="1">
    <source>
        <dbReference type="EMBL" id="BAU55073.1"/>
    </source>
</evidence>
<name>A0A110B3V4_9SPHI</name>
<dbReference type="KEGG" id="mgot:MgSA37_03254"/>